<evidence type="ECO:0000259" key="5">
    <source>
        <dbReference type="Pfam" id="PF00465"/>
    </source>
</evidence>
<feature type="domain" description="Fe-containing alcohol dehydrogenase-like C-terminal" evidence="6">
    <location>
        <begin position="155"/>
        <end position="335"/>
    </location>
</feature>
<dbReference type="Gene3D" id="3.40.50.1970">
    <property type="match status" value="1"/>
</dbReference>
<keyword evidence="8" id="KW-1185">Reference proteome</keyword>
<evidence type="ECO:0008006" key="9">
    <source>
        <dbReference type="Google" id="ProtNLM"/>
    </source>
</evidence>
<evidence type="ECO:0000256" key="2">
    <source>
        <dbReference type="ARBA" id="ARBA00023002"/>
    </source>
</evidence>
<dbReference type="InterPro" id="IPR018211">
    <property type="entry name" value="ADH_Fe_CS"/>
</dbReference>
<dbReference type="PROSITE" id="PS00913">
    <property type="entry name" value="ADH_IRON_1"/>
    <property type="match status" value="1"/>
</dbReference>
<evidence type="ECO:0000256" key="1">
    <source>
        <dbReference type="ARBA" id="ARBA00007358"/>
    </source>
</evidence>
<dbReference type="InterPro" id="IPR039697">
    <property type="entry name" value="Alcohol_dehydrogenase_Fe"/>
</dbReference>
<keyword evidence="2" id="KW-0560">Oxidoreductase</keyword>
<dbReference type="Pfam" id="PF00465">
    <property type="entry name" value="Fe-ADH"/>
    <property type="match status" value="1"/>
</dbReference>
<dbReference type="Gene3D" id="1.20.1090.10">
    <property type="entry name" value="Dehydroquinate synthase-like - alpha domain"/>
    <property type="match status" value="1"/>
</dbReference>
<dbReference type="AlphaFoldDB" id="A0AA36FQB8"/>
<evidence type="ECO:0000313" key="8">
    <source>
        <dbReference type="Proteomes" id="UP001177023"/>
    </source>
</evidence>
<dbReference type="EMBL" id="CATQJA010000034">
    <property type="protein sequence ID" value="CAJ0557541.1"/>
    <property type="molecule type" value="Genomic_DNA"/>
</dbReference>
<evidence type="ECO:0000256" key="3">
    <source>
        <dbReference type="ARBA" id="ARBA00023027"/>
    </source>
</evidence>
<dbReference type="PANTHER" id="PTHR11496:SF102">
    <property type="entry name" value="ALCOHOL DEHYDROGENASE 4"/>
    <property type="match status" value="1"/>
</dbReference>
<organism evidence="7 8">
    <name type="scientific">Mesorhabditis spiculigera</name>
    <dbReference type="NCBI Taxonomy" id="96644"/>
    <lineage>
        <taxon>Eukaryota</taxon>
        <taxon>Metazoa</taxon>
        <taxon>Ecdysozoa</taxon>
        <taxon>Nematoda</taxon>
        <taxon>Chromadorea</taxon>
        <taxon>Rhabditida</taxon>
        <taxon>Rhabditina</taxon>
        <taxon>Rhabditomorpha</taxon>
        <taxon>Rhabditoidea</taxon>
        <taxon>Rhabditidae</taxon>
        <taxon>Mesorhabditinae</taxon>
        <taxon>Mesorhabditis</taxon>
    </lineage>
</organism>
<reference evidence="7" key="1">
    <citation type="submission" date="2023-06" db="EMBL/GenBank/DDBJ databases">
        <authorList>
            <person name="Delattre M."/>
        </authorList>
    </citation>
    <scope>NUCLEOTIDE SEQUENCE</scope>
    <source>
        <strain evidence="7">AF72</strain>
    </source>
</reference>
<accession>A0AA36FQB8</accession>
<proteinExistence type="inferred from homology"/>
<dbReference type="GO" id="GO:0046872">
    <property type="term" value="F:metal ion binding"/>
    <property type="evidence" value="ECO:0007669"/>
    <property type="project" value="InterPro"/>
</dbReference>
<dbReference type="PANTHER" id="PTHR11496">
    <property type="entry name" value="ALCOHOL DEHYDROGENASE"/>
    <property type="match status" value="1"/>
</dbReference>
<protein>
    <recommendedName>
        <fullName evidence="9">Alcohol dehydrogenase iron-type/glycerol dehydrogenase GldA domain-containing protein</fullName>
    </recommendedName>
</protein>
<sequence length="336" mass="35127">MLDDGVCKAGLKVKVFESLPLGEQTPTFSDCPSHPSEDAVLSALRVYQDENCDGLIALGGGAVIDLAKGVALMATHEGKLADYAVGSARGAQIGPFVAPLLCIPTTAGTGSEVGRGAGIAIGSGGEKAIFMSVNLVPKVALYDPDLTLTLPARLTAATGIDALGHAIEGYLSPAVNPPVDAIALDAIERLCRNLGTAVANPSDREARSQVLMGAMEGGMCMWKGLGWAHALSIPLDTFNLHHGTLIGLLLPETLKWARTVVPEKFERLDRVLGGRCEDIVSALVSEIGLPRTLSSLGVPFDALPEVAEAATKSVFNRTAPLPAEAPYFLDLLHKVY</sequence>
<gene>
    <name evidence="7" type="ORF">MSPICULIGERA_LOCUS299</name>
</gene>
<dbReference type="InterPro" id="IPR056798">
    <property type="entry name" value="ADH_Fe_C"/>
</dbReference>
<dbReference type="Proteomes" id="UP001177023">
    <property type="component" value="Unassembled WGS sequence"/>
</dbReference>
<evidence type="ECO:0000259" key="6">
    <source>
        <dbReference type="Pfam" id="PF25137"/>
    </source>
</evidence>
<comment type="function">
    <text evidence="4">Catalyzes the cofactor-independent reversible oxidation of gamma-hydroxybutyrate (GHB) to succinic semialdehyde (SSA) coupled to reduction of 2-ketoglutarate (2-KG) to D-2-hydroxyglutarate (D-2-HG). L-3-hydroxybutyrate (L-3-OHB) is also a substrate for HOT when using 2-KG as hydrogen acceptor, resulting in the formation of D-2-HG.</text>
</comment>
<comment type="similarity">
    <text evidence="1">Belongs to the iron-containing alcohol dehydrogenase family.</text>
</comment>
<dbReference type="SUPFAM" id="SSF56796">
    <property type="entry name" value="Dehydroquinate synthase-like"/>
    <property type="match status" value="1"/>
</dbReference>
<dbReference type="Pfam" id="PF25137">
    <property type="entry name" value="ADH_Fe_C"/>
    <property type="match status" value="1"/>
</dbReference>
<comment type="caution">
    <text evidence="7">The sequence shown here is derived from an EMBL/GenBank/DDBJ whole genome shotgun (WGS) entry which is preliminary data.</text>
</comment>
<dbReference type="GO" id="GO:0004022">
    <property type="term" value="F:alcohol dehydrogenase (NAD+) activity"/>
    <property type="evidence" value="ECO:0007669"/>
    <property type="project" value="TreeGrafter"/>
</dbReference>
<evidence type="ECO:0000313" key="7">
    <source>
        <dbReference type="EMBL" id="CAJ0557541.1"/>
    </source>
</evidence>
<feature type="domain" description="Alcohol dehydrogenase iron-type/glycerol dehydrogenase GldA" evidence="5">
    <location>
        <begin position="3"/>
        <end position="144"/>
    </location>
</feature>
<feature type="non-terminal residue" evidence="7">
    <location>
        <position position="336"/>
    </location>
</feature>
<dbReference type="InterPro" id="IPR001670">
    <property type="entry name" value="ADH_Fe/GldA"/>
</dbReference>
<keyword evidence="3" id="KW-0520">NAD</keyword>
<evidence type="ECO:0000256" key="4">
    <source>
        <dbReference type="ARBA" id="ARBA00024921"/>
    </source>
</evidence>
<name>A0AA36FQB8_9BILA</name>